<comment type="caution">
    <text evidence="3">The sequence shown here is derived from an EMBL/GenBank/DDBJ whole genome shotgun (WGS) entry which is preliminary data.</text>
</comment>
<feature type="region of interest" description="Disordered" evidence="1">
    <location>
        <begin position="120"/>
        <end position="178"/>
    </location>
</feature>
<feature type="compositionally biased region" description="Basic and acidic residues" evidence="1">
    <location>
        <begin position="167"/>
        <end position="178"/>
    </location>
</feature>
<evidence type="ECO:0000256" key="1">
    <source>
        <dbReference type="SAM" id="MobiDB-lite"/>
    </source>
</evidence>
<evidence type="ECO:0000313" key="3">
    <source>
        <dbReference type="EMBL" id="KAA3465635.1"/>
    </source>
</evidence>
<evidence type="ECO:0000313" key="4">
    <source>
        <dbReference type="Proteomes" id="UP000325315"/>
    </source>
</evidence>
<dbReference type="InterPro" id="IPR005162">
    <property type="entry name" value="Retrotrans_gag_dom"/>
</dbReference>
<feature type="compositionally biased region" description="Polar residues" evidence="1">
    <location>
        <begin position="128"/>
        <end position="149"/>
    </location>
</feature>
<evidence type="ECO:0000259" key="2">
    <source>
        <dbReference type="Pfam" id="PF03732"/>
    </source>
</evidence>
<dbReference type="Pfam" id="PF03732">
    <property type="entry name" value="Retrotrans_gag"/>
    <property type="match status" value="1"/>
</dbReference>
<accession>A0A5B6V906</accession>
<feature type="region of interest" description="Disordered" evidence="1">
    <location>
        <begin position="90"/>
        <end position="109"/>
    </location>
</feature>
<sequence length="252" mass="28310">MCRIIVKRFGLSVVEYSSFCCAKRKCYMGYISKRFLDQKKKEFLELKQGNMTVSKYERKFVRLSKYAREYVLTEVAMEFVVLADRAHKAEELSKEKRKSQASASKTSKKYHDHFTTFTGYSGKERGFQHSNQRSSSPTITSTSKLSNPASRGRPPRHPGNVSGSRSATKDSTVKSEVRTPAKTYAIRAREDASAPDVITCTFSLLDIDINALIDLGSTHSYLCTNLISVKNLSVESTNFVVKVSNPLVCDGR</sequence>
<proteinExistence type="predicted"/>
<dbReference type="EMBL" id="SMMG02000007">
    <property type="protein sequence ID" value="KAA3465635.1"/>
    <property type="molecule type" value="Genomic_DNA"/>
</dbReference>
<name>A0A5B6V906_9ROSI</name>
<dbReference type="AlphaFoldDB" id="A0A5B6V906"/>
<reference evidence="4" key="1">
    <citation type="journal article" date="2019" name="Plant Biotechnol. J.">
        <title>Genome sequencing of the Australian wild diploid species Gossypium australe highlights disease resistance and delayed gland morphogenesis.</title>
        <authorList>
            <person name="Cai Y."/>
            <person name="Cai X."/>
            <person name="Wang Q."/>
            <person name="Wang P."/>
            <person name="Zhang Y."/>
            <person name="Cai C."/>
            <person name="Xu Y."/>
            <person name="Wang K."/>
            <person name="Zhou Z."/>
            <person name="Wang C."/>
            <person name="Geng S."/>
            <person name="Li B."/>
            <person name="Dong Q."/>
            <person name="Hou Y."/>
            <person name="Wang H."/>
            <person name="Ai P."/>
            <person name="Liu Z."/>
            <person name="Yi F."/>
            <person name="Sun M."/>
            <person name="An G."/>
            <person name="Cheng J."/>
            <person name="Zhang Y."/>
            <person name="Shi Q."/>
            <person name="Xie Y."/>
            <person name="Shi X."/>
            <person name="Chang Y."/>
            <person name="Huang F."/>
            <person name="Chen Y."/>
            <person name="Hong S."/>
            <person name="Mi L."/>
            <person name="Sun Q."/>
            <person name="Zhang L."/>
            <person name="Zhou B."/>
            <person name="Peng R."/>
            <person name="Zhang X."/>
            <person name="Liu F."/>
        </authorList>
    </citation>
    <scope>NUCLEOTIDE SEQUENCE [LARGE SCALE GENOMIC DNA]</scope>
    <source>
        <strain evidence="4">cv. PA1801</strain>
    </source>
</reference>
<protein>
    <submittedName>
        <fullName evidence="3">Gag-Pol polyprotein</fullName>
    </submittedName>
</protein>
<organism evidence="3 4">
    <name type="scientific">Gossypium australe</name>
    <dbReference type="NCBI Taxonomy" id="47621"/>
    <lineage>
        <taxon>Eukaryota</taxon>
        <taxon>Viridiplantae</taxon>
        <taxon>Streptophyta</taxon>
        <taxon>Embryophyta</taxon>
        <taxon>Tracheophyta</taxon>
        <taxon>Spermatophyta</taxon>
        <taxon>Magnoliopsida</taxon>
        <taxon>eudicotyledons</taxon>
        <taxon>Gunneridae</taxon>
        <taxon>Pentapetalae</taxon>
        <taxon>rosids</taxon>
        <taxon>malvids</taxon>
        <taxon>Malvales</taxon>
        <taxon>Malvaceae</taxon>
        <taxon>Malvoideae</taxon>
        <taxon>Gossypium</taxon>
    </lineage>
</organism>
<dbReference type="Proteomes" id="UP000325315">
    <property type="component" value="Unassembled WGS sequence"/>
</dbReference>
<feature type="domain" description="Retrotransposon gag" evidence="2">
    <location>
        <begin position="36"/>
        <end position="77"/>
    </location>
</feature>
<dbReference type="Pfam" id="PF08284">
    <property type="entry name" value="RVP_2"/>
    <property type="match status" value="1"/>
</dbReference>
<keyword evidence="4" id="KW-1185">Reference proteome</keyword>
<dbReference type="OrthoDB" id="2272416at2759"/>
<gene>
    <name evidence="3" type="ORF">EPI10_000781</name>
</gene>